<sequence length="365" mass="41531">MDASFEYVFPSIRGVQAGREYYVSMCPLRLIPKIFLFDEEELVPELRAQRTLNHSRIPEMTRYLLENREDYVFSALTASIDGDVRFNAVGDEGEANRLGALHVDMQSRFIVNDGQHRRKAVEEALKQDPTLADETIAVVFFLDRNLERCQQMFADLNRYAVKPSRSLGLLYDHRNNMAKVAKHVAMESDAFKDVVEMEKTTLSARSRKLFTLSAIYSACSSLQGTENVDSVESAAAACQAYWDEIAKYIPEWHYVRQSKMSAGEVRRDFIHSHSIVLQALGTAGRKLLAEHPNGWRERLKPLKDVDWARSNGYLWEGRAMIGGRVQKGSHNVTLTTNLIKNRFGLDLSPEEARAEAAFQRGDYVD</sequence>
<dbReference type="InterPro" id="IPR017642">
    <property type="entry name" value="DNA_S_mod_DndB"/>
</dbReference>
<evidence type="ECO:0000313" key="2">
    <source>
        <dbReference type="Proteomes" id="UP001556637"/>
    </source>
</evidence>
<dbReference type="CDD" id="cd16412">
    <property type="entry name" value="dndB"/>
    <property type="match status" value="1"/>
</dbReference>
<dbReference type="RefSeq" id="WP_367983182.1">
    <property type="nucleotide sequence ID" value="NZ_JBAKFF010000001.1"/>
</dbReference>
<protein>
    <submittedName>
        <fullName evidence="1">DNA sulfur modification protein DndB</fullName>
    </submittedName>
</protein>
<dbReference type="NCBIfam" id="TIGR03187">
    <property type="entry name" value="DGQHR"/>
    <property type="match status" value="1"/>
</dbReference>
<dbReference type="InterPro" id="IPR017601">
    <property type="entry name" value="DGQHR-contain_dom"/>
</dbReference>
<proteinExistence type="predicted"/>
<organism evidence="1 2">
    <name type="scientific">Spiribacter insolitus</name>
    <dbReference type="NCBI Taxonomy" id="3122417"/>
    <lineage>
        <taxon>Bacteria</taxon>
        <taxon>Pseudomonadati</taxon>
        <taxon>Pseudomonadota</taxon>
        <taxon>Gammaproteobacteria</taxon>
        <taxon>Chromatiales</taxon>
        <taxon>Ectothiorhodospiraceae</taxon>
        <taxon>Spiribacter</taxon>
    </lineage>
</organism>
<keyword evidence="2" id="KW-1185">Reference proteome</keyword>
<dbReference type="NCBIfam" id="TIGR03233">
    <property type="entry name" value="DNA_S_dndB"/>
    <property type="match status" value="1"/>
</dbReference>
<evidence type="ECO:0000313" key="1">
    <source>
        <dbReference type="EMBL" id="MEX0430391.1"/>
    </source>
</evidence>
<accession>A0ABV3T5A8</accession>
<reference evidence="1 2" key="1">
    <citation type="submission" date="2024-02" db="EMBL/GenBank/DDBJ databases">
        <title>New especies of Spiribacter isolated from saline water.</title>
        <authorList>
            <person name="Leon M.J."/>
            <person name="De La Haba R."/>
            <person name="Sanchez-Porro C."/>
            <person name="Ventosa A."/>
        </authorList>
    </citation>
    <scope>NUCLEOTIDE SEQUENCE [LARGE SCALE GENOMIC DNA]</scope>
    <source>
        <strain evidence="2">ag22IC4-189</strain>
    </source>
</reference>
<dbReference type="Pfam" id="PF14072">
    <property type="entry name" value="DndB"/>
    <property type="match status" value="1"/>
</dbReference>
<dbReference type="Proteomes" id="UP001556637">
    <property type="component" value="Unassembled WGS sequence"/>
</dbReference>
<gene>
    <name evidence="1" type="primary">dndB</name>
    <name evidence="1" type="ORF">V6X30_03110</name>
</gene>
<dbReference type="EMBL" id="JBAKFF010000001">
    <property type="protein sequence ID" value="MEX0430391.1"/>
    <property type="molecule type" value="Genomic_DNA"/>
</dbReference>
<name>A0ABV3T5A8_9GAMM</name>
<comment type="caution">
    <text evidence="1">The sequence shown here is derived from an EMBL/GenBank/DDBJ whole genome shotgun (WGS) entry which is preliminary data.</text>
</comment>